<dbReference type="Proteomes" id="UP000184436">
    <property type="component" value="Unassembled WGS sequence"/>
</dbReference>
<feature type="domain" description="Gfo/Idh/MocA-like oxidoreductase N-terminal" evidence="3">
    <location>
        <begin position="5"/>
        <end position="118"/>
    </location>
</feature>
<sequence length="325" mass="36501">MKTYKIGIIGAGHIARKMAHTLANMEGVERYAIASRDIAKSENFAKEWGFSHAYGSYEELADDPTVDLIYIATPHAMHYEQARMCILKGKPVLCEKAFTANARQAEELLKLAQEKRVFIAEAIWTRYMPLSRKITELVQSEIIGKPFLLTANLGYVIRDKERLIKPELAGGALLDVGVYPLNFAAMIFGTEVKSTSTTCIKTESGVDAQDSITQFYSADRMAILSCSMYAQTDRLGIISGDRGCIIVENINNPQSVKVIDNNYRLIAEYQAPKQITGFEYEISAAIEAIENGWVESPYMPHAETIRIMKQMDALREEWGVKYPFE</sequence>
<dbReference type="Gene3D" id="3.30.360.10">
    <property type="entry name" value="Dihydrodipicolinate Reductase, domain 2"/>
    <property type="match status" value="1"/>
</dbReference>
<dbReference type="Pfam" id="PF22725">
    <property type="entry name" value="GFO_IDH_MocA_C3"/>
    <property type="match status" value="1"/>
</dbReference>
<keyword evidence="2" id="KW-0560">Oxidoreductase</keyword>
<evidence type="ECO:0000256" key="2">
    <source>
        <dbReference type="ARBA" id="ARBA00023002"/>
    </source>
</evidence>
<evidence type="ECO:0000313" key="5">
    <source>
        <dbReference type="EMBL" id="SHF57845.1"/>
    </source>
</evidence>
<dbReference type="InterPro" id="IPR050984">
    <property type="entry name" value="Gfo/Idh/MocA_domain"/>
</dbReference>
<dbReference type="InterPro" id="IPR055170">
    <property type="entry name" value="GFO_IDH_MocA-like_dom"/>
</dbReference>
<dbReference type="InterPro" id="IPR036291">
    <property type="entry name" value="NAD(P)-bd_dom_sf"/>
</dbReference>
<dbReference type="Gene3D" id="3.40.50.720">
    <property type="entry name" value="NAD(P)-binding Rossmann-like Domain"/>
    <property type="match status" value="1"/>
</dbReference>
<dbReference type="STRING" id="871325.SAMN05444349_12575"/>
<dbReference type="RefSeq" id="WP_025075341.1">
    <property type="nucleotide sequence ID" value="NZ_FQVD01000025.1"/>
</dbReference>
<dbReference type="EMBL" id="FQVD01000025">
    <property type="protein sequence ID" value="SHF57845.1"/>
    <property type="molecule type" value="Genomic_DNA"/>
</dbReference>
<evidence type="ECO:0000259" key="4">
    <source>
        <dbReference type="Pfam" id="PF22725"/>
    </source>
</evidence>
<gene>
    <name evidence="5" type="ORF">SAMN05444349_12575</name>
</gene>
<comment type="similarity">
    <text evidence="1">Belongs to the Gfo/Idh/MocA family.</text>
</comment>
<dbReference type="SUPFAM" id="SSF55347">
    <property type="entry name" value="Glyceraldehyde-3-phosphate dehydrogenase-like, C-terminal domain"/>
    <property type="match status" value="1"/>
</dbReference>
<dbReference type="GO" id="GO:0000166">
    <property type="term" value="F:nucleotide binding"/>
    <property type="evidence" value="ECO:0007669"/>
    <property type="project" value="InterPro"/>
</dbReference>
<feature type="domain" description="GFO/IDH/MocA-like oxidoreductase" evidence="4">
    <location>
        <begin position="132"/>
        <end position="245"/>
    </location>
</feature>
<name>A0A1M5CSY1_9BACE</name>
<dbReference type="SUPFAM" id="SSF51735">
    <property type="entry name" value="NAD(P)-binding Rossmann-fold domains"/>
    <property type="match status" value="1"/>
</dbReference>
<evidence type="ECO:0000256" key="1">
    <source>
        <dbReference type="ARBA" id="ARBA00010928"/>
    </source>
</evidence>
<protein>
    <submittedName>
        <fullName evidence="5">Predicted dehydrogenase</fullName>
    </submittedName>
</protein>
<dbReference type="PANTHER" id="PTHR22604:SF105">
    <property type="entry name" value="TRANS-1,2-DIHYDROBENZENE-1,2-DIOL DEHYDROGENASE"/>
    <property type="match status" value="1"/>
</dbReference>
<reference evidence="5 6" key="1">
    <citation type="submission" date="2016-11" db="EMBL/GenBank/DDBJ databases">
        <authorList>
            <person name="Jaros S."/>
            <person name="Januszkiewicz K."/>
            <person name="Wedrychowicz H."/>
        </authorList>
    </citation>
    <scope>NUCLEOTIDE SEQUENCE [LARGE SCALE GENOMIC DNA]</scope>
    <source>
        <strain evidence="5 6">DSM 26883</strain>
    </source>
</reference>
<dbReference type="AlphaFoldDB" id="A0A1M5CSY1"/>
<accession>A0A1M5CSY1</accession>
<evidence type="ECO:0000259" key="3">
    <source>
        <dbReference type="Pfam" id="PF01408"/>
    </source>
</evidence>
<dbReference type="InterPro" id="IPR000683">
    <property type="entry name" value="Gfo/Idh/MocA-like_OxRdtase_N"/>
</dbReference>
<dbReference type="Pfam" id="PF01408">
    <property type="entry name" value="GFO_IDH_MocA"/>
    <property type="match status" value="1"/>
</dbReference>
<dbReference type="PANTHER" id="PTHR22604">
    <property type="entry name" value="OXIDOREDUCTASES"/>
    <property type="match status" value="1"/>
</dbReference>
<keyword evidence="6" id="KW-1185">Reference proteome</keyword>
<dbReference type="OrthoDB" id="9795543at2"/>
<dbReference type="GO" id="GO:0016491">
    <property type="term" value="F:oxidoreductase activity"/>
    <property type="evidence" value="ECO:0007669"/>
    <property type="project" value="UniProtKB-KW"/>
</dbReference>
<evidence type="ECO:0000313" key="6">
    <source>
        <dbReference type="Proteomes" id="UP000184436"/>
    </source>
</evidence>
<proteinExistence type="inferred from homology"/>
<organism evidence="5 6">
    <name type="scientific">Bacteroides faecichinchillae</name>
    <dbReference type="NCBI Taxonomy" id="871325"/>
    <lineage>
        <taxon>Bacteria</taxon>
        <taxon>Pseudomonadati</taxon>
        <taxon>Bacteroidota</taxon>
        <taxon>Bacteroidia</taxon>
        <taxon>Bacteroidales</taxon>
        <taxon>Bacteroidaceae</taxon>
        <taxon>Bacteroides</taxon>
    </lineage>
</organism>